<evidence type="ECO:0000256" key="1">
    <source>
        <dbReference type="SAM" id="Phobius"/>
    </source>
</evidence>
<organism evidence="2 3">
    <name type="scientific">Larinioides sclopetarius</name>
    <dbReference type="NCBI Taxonomy" id="280406"/>
    <lineage>
        <taxon>Eukaryota</taxon>
        <taxon>Metazoa</taxon>
        <taxon>Ecdysozoa</taxon>
        <taxon>Arthropoda</taxon>
        <taxon>Chelicerata</taxon>
        <taxon>Arachnida</taxon>
        <taxon>Araneae</taxon>
        <taxon>Araneomorphae</taxon>
        <taxon>Entelegynae</taxon>
        <taxon>Araneoidea</taxon>
        <taxon>Araneidae</taxon>
        <taxon>Larinioides</taxon>
    </lineage>
</organism>
<gene>
    <name evidence="2" type="ORF">LARSCL_LOCUS10548</name>
</gene>
<keyword evidence="1" id="KW-0812">Transmembrane</keyword>
<keyword evidence="1" id="KW-0472">Membrane</keyword>
<reference evidence="2 3" key="1">
    <citation type="submission" date="2024-04" db="EMBL/GenBank/DDBJ databases">
        <authorList>
            <person name="Rising A."/>
            <person name="Reimegard J."/>
            <person name="Sonavane S."/>
            <person name="Akerstrom W."/>
            <person name="Nylinder S."/>
            <person name="Hedman E."/>
            <person name="Kallberg Y."/>
        </authorList>
    </citation>
    <scope>NUCLEOTIDE SEQUENCE [LARGE SCALE GENOMIC DNA]</scope>
</reference>
<feature type="transmembrane region" description="Helical" evidence="1">
    <location>
        <begin position="40"/>
        <end position="64"/>
    </location>
</feature>
<proteinExistence type="predicted"/>
<sequence>MESTNFTEIVQPFLQFPDHPVLPEILPAITVVSKSIIGSIIFPMMVSEGGIFLMAPTVGLFYWYCTRQLWISIRSWFLMVVAMLVVYISPEVSLKYLGAFGLISLQTVCSFEKGCEYMLDIFLMVCLSRWIIKFKHDYPILSTFGTALIFVCPSYINAFKKSIAQSDKFCEVEWL</sequence>
<keyword evidence="3" id="KW-1185">Reference proteome</keyword>
<dbReference type="EMBL" id="CAXIEN010000124">
    <property type="protein sequence ID" value="CAL1279710.1"/>
    <property type="molecule type" value="Genomic_DNA"/>
</dbReference>
<comment type="caution">
    <text evidence="2">The sequence shown here is derived from an EMBL/GenBank/DDBJ whole genome shotgun (WGS) entry which is preliminary data.</text>
</comment>
<dbReference type="AlphaFoldDB" id="A0AAV2A6R8"/>
<protein>
    <submittedName>
        <fullName evidence="2">Uncharacterized protein</fullName>
    </submittedName>
</protein>
<accession>A0AAV2A6R8</accession>
<feature type="transmembrane region" description="Helical" evidence="1">
    <location>
        <begin position="138"/>
        <end position="158"/>
    </location>
</feature>
<evidence type="ECO:0000313" key="3">
    <source>
        <dbReference type="Proteomes" id="UP001497382"/>
    </source>
</evidence>
<dbReference type="Proteomes" id="UP001497382">
    <property type="component" value="Unassembled WGS sequence"/>
</dbReference>
<feature type="transmembrane region" description="Helical" evidence="1">
    <location>
        <begin position="76"/>
        <end position="103"/>
    </location>
</feature>
<evidence type="ECO:0000313" key="2">
    <source>
        <dbReference type="EMBL" id="CAL1279710.1"/>
    </source>
</evidence>
<name>A0AAV2A6R8_9ARAC</name>
<keyword evidence="1" id="KW-1133">Transmembrane helix</keyword>